<dbReference type="EMBL" id="JRYB01000001">
    <property type="protein sequence ID" value="OIJ40259.1"/>
    <property type="molecule type" value="Genomic_DNA"/>
</dbReference>
<reference evidence="2 3" key="1">
    <citation type="submission" date="2014-10" db="EMBL/GenBank/DDBJ databases">
        <authorList>
            <person name="Seo M.-J."/>
            <person name="Seok Y.J."/>
            <person name="Cha I.-T."/>
        </authorList>
    </citation>
    <scope>NUCLEOTIDE SEQUENCE [LARGE SCALE GENOMIC DNA]</scope>
    <source>
        <strain evidence="2 3">NEU</strain>
    </source>
</reference>
<feature type="chain" id="PRO_5012322842" evidence="1">
    <location>
        <begin position="24"/>
        <end position="133"/>
    </location>
</feature>
<name>A0A1S2N5A8_9BURK</name>
<dbReference type="Proteomes" id="UP000180246">
    <property type="component" value="Unassembled WGS sequence"/>
</dbReference>
<proteinExistence type="predicted"/>
<protein>
    <submittedName>
        <fullName evidence="2">SH3 type 3 domain protein</fullName>
    </submittedName>
</protein>
<dbReference type="Gene3D" id="2.60.120.380">
    <property type="match status" value="1"/>
</dbReference>
<evidence type="ECO:0000313" key="2">
    <source>
        <dbReference type="EMBL" id="OIJ40259.1"/>
    </source>
</evidence>
<evidence type="ECO:0000256" key="1">
    <source>
        <dbReference type="SAM" id="SignalP"/>
    </source>
</evidence>
<sequence>MNAAIMSGVVLVTAAAVAQPALARDQAKETPIALPGDGKTASFKGTIRGYGGADYVFKAPAGRMLRVELETASRSTYFNIVQDGKDEALFVGSLGGSVFDATLPEQGTYRVKVYQMRSAARKGAEARYELRVR</sequence>
<organism evidence="2 3">
    <name type="scientific">Massilia timonae</name>
    <dbReference type="NCBI Taxonomy" id="47229"/>
    <lineage>
        <taxon>Bacteria</taxon>
        <taxon>Pseudomonadati</taxon>
        <taxon>Pseudomonadota</taxon>
        <taxon>Betaproteobacteria</taxon>
        <taxon>Burkholderiales</taxon>
        <taxon>Oxalobacteraceae</taxon>
        <taxon>Telluria group</taxon>
        <taxon>Massilia</taxon>
    </lineage>
</organism>
<keyword evidence="1" id="KW-0732">Signal</keyword>
<evidence type="ECO:0000313" key="3">
    <source>
        <dbReference type="Proteomes" id="UP000180246"/>
    </source>
</evidence>
<comment type="caution">
    <text evidence="2">The sequence shown here is derived from an EMBL/GenBank/DDBJ whole genome shotgun (WGS) entry which is preliminary data.</text>
</comment>
<feature type="signal peptide" evidence="1">
    <location>
        <begin position="1"/>
        <end position="23"/>
    </location>
</feature>
<dbReference type="AlphaFoldDB" id="A0A1S2N5A8"/>
<gene>
    <name evidence="2" type="ORF">LO55_4875</name>
</gene>
<accession>A0A1S2N5A8</accession>
<dbReference type="RefSeq" id="WP_143054612.1">
    <property type="nucleotide sequence ID" value="NZ_JRYB01000001.1"/>
</dbReference>